<feature type="compositionally biased region" description="Polar residues" evidence="1">
    <location>
        <begin position="847"/>
        <end position="856"/>
    </location>
</feature>
<dbReference type="eggNOG" id="ENOG502R22J">
    <property type="taxonomic scope" value="Eukaryota"/>
</dbReference>
<keyword evidence="4" id="KW-1185">Reference proteome</keyword>
<feature type="compositionally biased region" description="Basic and acidic residues" evidence="1">
    <location>
        <begin position="823"/>
        <end position="834"/>
    </location>
</feature>
<feature type="region of interest" description="Disordered" evidence="1">
    <location>
        <begin position="634"/>
        <end position="654"/>
    </location>
</feature>
<dbReference type="OMA" id="PNAINCF"/>
<evidence type="ECO:0000256" key="1">
    <source>
        <dbReference type="SAM" id="MobiDB-lite"/>
    </source>
</evidence>
<keyword evidence="2" id="KW-1133">Transmembrane helix</keyword>
<comment type="caution">
    <text evidence="3">The sequence shown here is derived from an EMBL/GenBank/DDBJ whole genome shotgun (WGS) entry which is preliminary data.</text>
</comment>
<feature type="region of interest" description="Disordered" evidence="1">
    <location>
        <begin position="712"/>
        <end position="740"/>
    </location>
</feature>
<dbReference type="AlphaFoldDB" id="I2FR73"/>
<feature type="region of interest" description="Disordered" evidence="1">
    <location>
        <begin position="774"/>
        <end position="795"/>
    </location>
</feature>
<feature type="compositionally biased region" description="Low complexity" evidence="1">
    <location>
        <begin position="456"/>
        <end position="472"/>
    </location>
</feature>
<feature type="compositionally biased region" description="Low complexity" evidence="1">
    <location>
        <begin position="634"/>
        <end position="644"/>
    </location>
</feature>
<organism evidence="3 4">
    <name type="scientific">Ustilago hordei</name>
    <name type="common">Barley covered smut fungus</name>
    <dbReference type="NCBI Taxonomy" id="120017"/>
    <lineage>
        <taxon>Eukaryota</taxon>
        <taxon>Fungi</taxon>
        <taxon>Dikarya</taxon>
        <taxon>Basidiomycota</taxon>
        <taxon>Ustilaginomycotina</taxon>
        <taxon>Ustilaginomycetes</taxon>
        <taxon>Ustilaginales</taxon>
        <taxon>Ustilaginaceae</taxon>
        <taxon>Ustilago</taxon>
    </lineage>
</organism>
<dbReference type="OrthoDB" id="3359721at2759"/>
<accession>I2FR73</accession>
<feature type="transmembrane region" description="Helical" evidence="2">
    <location>
        <begin position="75"/>
        <end position="99"/>
    </location>
</feature>
<dbReference type="HOGENOM" id="CLU_312423_0_0_1"/>
<feature type="compositionally biased region" description="Pro residues" evidence="1">
    <location>
        <begin position="912"/>
        <end position="925"/>
    </location>
</feature>
<feature type="compositionally biased region" description="Polar residues" evidence="1">
    <location>
        <begin position="813"/>
        <end position="822"/>
    </location>
</feature>
<keyword evidence="2" id="KW-0472">Membrane</keyword>
<gene>
    <name evidence="3" type="ORF">UHOR_07357</name>
</gene>
<sequence>MPHLPVSAAVAAAPGEASRIADRLYILIKGPSNPVDFPLSILSGLSSSHSSIQQSAIAELRAYIRRLFFLEFHPYFMVSSIAAAGVVLLLIAIGIPVAFHRLYHGRLDVFRLERRMQGSYIIPNAINCFLLLEGLYGILTVAFNFCIWELFNNHKQGWMYLFQPFRSLIWIPLYIGAFLTGWGSFYTAPGALDKPTASRYKTSAKGHLQWPLIVNLSCLGTPVALIISLLPPACLSSVKMAKAYNSYKEWDHSFERLLDATAAGSLVNQVALDNFRSRAYTIFKDWTMSYYYVDIGYVLWSFWALLFLFFYVPAGGVLVYLLHRQVRKQRAILLSYQRKLEIQLAQEQRGMQICVLTGEQAGMQAGQAAGHLSGAHPSSRLGAPLEDIYENRGASDGSDRTGPSGTTASFKGSQGFLGLESALRHDPPASHQVHGAMTPGITSRIGHVASLTEEVGSSNGPGTGSTPLTPITPNTPRPPSAFRKLMRLETGSSSQRGDLLSPKTKRKRISITGGPMSHYKYLRRCLVNLLILYFGIISAATCFGAITIYLASVEYEHALQGPAAVAYPIAVAGTTAAWASAVFGALTIGSIVFRNFDNPKPETCQNSNTEGGGAGGLRRRFHRNASRRTLDSAAATGAEQNAAARNPVMQGKSRTLPAVPESVDLEASMLSVIQSKPHIAMNTGMKFNMSEQSLPGGGFVIRPDDQLASMLSTAGNTPETKDGPRVGGKQGKSLRPPPKARAWLSREREATMSIPQDVTESFGLASVPMMVGRSNQGSEREALEDPSGHFKTTDSTLAEYPFDPRILKGAQEASASLDTTAVRSRDTKPSRAEESPSSPVVKHQSRLSDSVGSETPASRIAREWARSQYFDAPLPETPTTASGRGRELDSLGLKHEGEGEGAWISDLAGSPPASPPSSPPSSPPRPTRDLRRLLGEADSQRRNGGVFSPDARF</sequence>
<feature type="compositionally biased region" description="Basic and acidic residues" evidence="1">
    <location>
        <begin position="884"/>
        <end position="898"/>
    </location>
</feature>
<reference evidence="3 4" key="1">
    <citation type="journal article" date="2012" name="Plant Cell">
        <title>Genome comparison of barley and maize smut fungi reveals targeted loss of RNA silencing components and species-specific presence of transposable elements.</title>
        <authorList>
            <person name="Laurie J.D."/>
            <person name="Ali S."/>
            <person name="Linning R."/>
            <person name="Mannhaupt G."/>
            <person name="Wong P."/>
            <person name="Gueldener U."/>
            <person name="Muensterkoetter M."/>
            <person name="Moore R."/>
            <person name="Kahmann R."/>
            <person name="Bakkeren G."/>
            <person name="Schirawski J."/>
        </authorList>
    </citation>
    <scope>NUCLEOTIDE SEQUENCE [LARGE SCALE GENOMIC DNA]</scope>
    <source>
        <strain evidence="4">Uh4875-4</strain>
    </source>
</reference>
<feature type="transmembrane region" description="Helical" evidence="2">
    <location>
        <begin position="171"/>
        <end position="192"/>
    </location>
</feature>
<feature type="region of interest" description="Disordered" evidence="1">
    <location>
        <begin position="389"/>
        <end position="413"/>
    </location>
</feature>
<feature type="transmembrane region" description="Helical" evidence="2">
    <location>
        <begin position="212"/>
        <end position="230"/>
    </location>
</feature>
<dbReference type="STRING" id="1128400.I2FR73"/>
<feature type="region of interest" description="Disordered" evidence="1">
    <location>
        <begin position="454"/>
        <end position="478"/>
    </location>
</feature>
<evidence type="ECO:0000313" key="4">
    <source>
        <dbReference type="Proteomes" id="UP000006174"/>
    </source>
</evidence>
<feature type="compositionally biased region" description="Basic and acidic residues" evidence="1">
    <location>
        <begin position="926"/>
        <end position="941"/>
    </location>
</feature>
<feature type="compositionally biased region" description="Basic and acidic residues" evidence="1">
    <location>
        <begin position="778"/>
        <end position="792"/>
    </location>
</feature>
<feature type="transmembrane region" description="Helical" evidence="2">
    <location>
        <begin position="526"/>
        <end position="552"/>
    </location>
</feature>
<feature type="region of interest" description="Disordered" evidence="1">
    <location>
        <begin position="811"/>
        <end position="953"/>
    </location>
</feature>
<name>I2FR73_USTHO</name>
<feature type="compositionally biased region" description="Polar residues" evidence="1">
    <location>
        <begin position="401"/>
        <end position="412"/>
    </location>
</feature>
<proteinExistence type="predicted"/>
<evidence type="ECO:0000313" key="3">
    <source>
        <dbReference type="EMBL" id="CCF49416.1"/>
    </source>
</evidence>
<dbReference type="EMBL" id="CAGI01000144">
    <property type="protein sequence ID" value="CCF49416.1"/>
    <property type="molecule type" value="Genomic_DNA"/>
</dbReference>
<protein>
    <submittedName>
        <fullName evidence="3">Conserved uncharacterized protein</fullName>
    </submittedName>
</protein>
<keyword evidence="2" id="KW-0812">Transmembrane</keyword>
<dbReference type="Proteomes" id="UP000006174">
    <property type="component" value="Unassembled WGS sequence"/>
</dbReference>
<feature type="transmembrane region" description="Helical" evidence="2">
    <location>
        <begin position="564"/>
        <end position="593"/>
    </location>
</feature>
<feature type="transmembrane region" description="Helical" evidence="2">
    <location>
        <begin position="297"/>
        <end position="322"/>
    </location>
</feature>
<evidence type="ECO:0000256" key="2">
    <source>
        <dbReference type="SAM" id="Phobius"/>
    </source>
</evidence>
<feature type="transmembrane region" description="Helical" evidence="2">
    <location>
        <begin position="120"/>
        <end position="151"/>
    </location>
</feature>